<dbReference type="EMBL" id="BAAANN010000039">
    <property type="protein sequence ID" value="GAA1983626.1"/>
    <property type="molecule type" value="Genomic_DNA"/>
</dbReference>
<proteinExistence type="predicted"/>
<feature type="region of interest" description="Disordered" evidence="1">
    <location>
        <begin position="1"/>
        <end position="79"/>
    </location>
</feature>
<feature type="compositionally biased region" description="Gly residues" evidence="1">
    <location>
        <begin position="61"/>
        <end position="72"/>
    </location>
</feature>
<sequence>MLLAALNPKGKNDSTLSRSSKFALPGPGSRDERHGGGGRPHHREFGGPASDLTALPPTGLPVGGWAGSGRGPRGTREVSGRRGFVHAVKVPFAASDAAISPLAAQGMVLLMP</sequence>
<reference evidence="2 3" key="1">
    <citation type="journal article" date="2019" name="Int. J. Syst. Evol. Microbiol.">
        <title>The Global Catalogue of Microorganisms (GCM) 10K type strain sequencing project: providing services to taxonomists for standard genome sequencing and annotation.</title>
        <authorList>
            <consortium name="The Broad Institute Genomics Platform"/>
            <consortium name="The Broad Institute Genome Sequencing Center for Infectious Disease"/>
            <person name="Wu L."/>
            <person name="Ma J."/>
        </authorList>
    </citation>
    <scope>NUCLEOTIDE SEQUENCE [LARGE SCALE GENOMIC DNA]</scope>
    <source>
        <strain evidence="2 3">JCM 14545</strain>
    </source>
</reference>
<evidence type="ECO:0000313" key="3">
    <source>
        <dbReference type="Proteomes" id="UP001501116"/>
    </source>
</evidence>
<comment type="caution">
    <text evidence="2">The sequence shown here is derived from an EMBL/GenBank/DDBJ whole genome shotgun (WGS) entry which is preliminary data.</text>
</comment>
<name>A0ABN2SBV7_9PSEU</name>
<evidence type="ECO:0000256" key="1">
    <source>
        <dbReference type="SAM" id="MobiDB-lite"/>
    </source>
</evidence>
<protein>
    <submittedName>
        <fullName evidence="2">Uncharacterized protein</fullName>
    </submittedName>
</protein>
<keyword evidence="3" id="KW-1185">Reference proteome</keyword>
<dbReference type="Proteomes" id="UP001501116">
    <property type="component" value="Unassembled WGS sequence"/>
</dbReference>
<gene>
    <name evidence="2" type="ORF">GCM10009754_70960</name>
</gene>
<evidence type="ECO:0000313" key="2">
    <source>
        <dbReference type="EMBL" id="GAA1983626.1"/>
    </source>
</evidence>
<accession>A0ABN2SBV7</accession>
<organism evidence="2 3">
    <name type="scientific">Amycolatopsis minnesotensis</name>
    <dbReference type="NCBI Taxonomy" id="337894"/>
    <lineage>
        <taxon>Bacteria</taxon>
        <taxon>Bacillati</taxon>
        <taxon>Actinomycetota</taxon>
        <taxon>Actinomycetes</taxon>
        <taxon>Pseudonocardiales</taxon>
        <taxon>Pseudonocardiaceae</taxon>
        <taxon>Amycolatopsis</taxon>
    </lineage>
</organism>